<evidence type="ECO:0000256" key="2">
    <source>
        <dbReference type="ARBA" id="ARBA00001974"/>
    </source>
</evidence>
<evidence type="ECO:0000259" key="14">
    <source>
        <dbReference type="Pfam" id="PF01756"/>
    </source>
</evidence>
<protein>
    <recommendedName>
        <fullName evidence="12">Acyl-coenzyme A oxidase</fullName>
    </recommendedName>
</protein>
<dbReference type="GO" id="GO:0055088">
    <property type="term" value="P:lipid homeostasis"/>
    <property type="evidence" value="ECO:0007669"/>
    <property type="project" value="TreeGrafter"/>
</dbReference>
<feature type="domain" description="Acyl-CoA oxidase C-alpha1" evidence="16">
    <location>
        <begin position="168"/>
        <end position="319"/>
    </location>
</feature>
<dbReference type="Gene3D" id="1.20.140.10">
    <property type="entry name" value="Butyryl-CoA Dehydrogenase, subunit A, domain 3"/>
    <property type="match status" value="2"/>
</dbReference>
<dbReference type="SUPFAM" id="SSF56645">
    <property type="entry name" value="Acyl-CoA dehydrogenase NM domain-like"/>
    <property type="match status" value="1"/>
</dbReference>
<gene>
    <name evidence="17" type="ORF">EUX98_g807</name>
</gene>
<evidence type="ECO:0000259" key="16">
    <source>
        <dbReference type="Pfam" id="PF22924"/>
    </source>
</evidence>
<dbReference type="Pfam" id="PF14749">
    <property type="entry name" value="Acyl-CoA_ox_N"/>
    <property type="match status" value="1"/>
</dbReference>
<dbReference type="SUPFAM" id="SSF47203">
    <property type="entry name" value="Acyl-CoA dehydrogenase C-terminal domain-like"/>
    <property type="match status" value="2"/>
</dbReference>
<dbReference type="Pfam" id="PF01756">
    <property type="entry name" value="ACOX"/>
    <property type="match status" value="1"/>
</dbReference>
<comment type="cofactor">
    <cofactor evidence="2">
        <name>FAD</name>
        <dbReference type="ChEBI" id="CHEBI:57692"/>
    </cofactor>
</comment>
<keyword evidence="18" id="KW-1185">Reference proteome</keyword>
<dbReference type="InterPro" id="IPR009100">
    <property type="entry name" value="AcylCoA_DH/oxidase_NM_dom_sf"/>
</dbReference>
<dbReference type="EMBL" id="SGPM01000007">
    <property type="protein sequence ID" value="THH33351.1"/>
    <property type="molecule type" value="Genomic_DNA"/>
</dbReference>
<keyword evidence="8" id="KW-0276">Fatty acid metabolism</keyword>
<comment type="similarity">
    <text evidence="5 12">Belongs to the acyl-CoA oxidase family.</text>
</comment>
<evidence type="ECO:0000256" key="9">
    <source>
        <dbReference type="ARBA" id="ARBA00023002"/>
    </source>
</evidence>
<organism evidence="17 18">
    <name type="scientific">Antrodiella citrinella</name>
    <dbReference type="NCBI Taxonomy" id="2447956"/>
    <lineage>
        <taxon>Eukaryota</taxon>
        <taxon>Fungi</taxon>
        <taxon>Dikarya</taxon>
        <taxon>Basidiomycota</taxon>
        <taxon>Agaricomycotina</taxon>
        <taxon>Agaricomycetes</taxon>
        <taxon>Polyporales</taxon>
        <taxon>Steccherinaceae</taxon>
        <taxon>Antrodiella</taxon>
    </lineage>
</organism>
<evidence type="ECO:0000256" key="4">
    <source>
        <dbReference type="ARBA" id="ARBA00004846"/>
    </source>
</evidence>
<dbReference type="PIRSF" id="PIRSF000168">
    <property type="entry name" value="Acyl-CoA_oxidase"/>
    <property type="match status" value="1"/>
</dbReference>
<evidence type="ECO:0000256" key="1">
    <source>
        <dbReference type="ARBA" id="ARBA00001201"/>
    </source>
</evidence>
<dbReference type="InterPro" id="IPR029320">
    <property type="entry name" value="Acyl-CoA_ox_N"/>
</dbReference>
<feature type="active site" description="Proton acceptor" evidence="13">
    <location>
        <position position="305"/>
    </location>
</feature>
<dbReference type="InterPro" id="IPR036250">
    <property type="entry name" value="AcylCo_DH-like_C"/>
</dbReference>
<comment type="catalytic activity">
    <reaction evidence="1">
        <text>a 2,3-saturated acyl-CoA + O2 = a (2E)-enoyl-CoA + H2O2</text>
        <dbReference type="Rhea" id="RHEA:38959"/>
        <dbReference type="ChEBI" id="CHEBI:15379"/>
        <dbReference type="ChEBI" id="CHEBI:16240"/>
        <dbReference type="ChEBI" id="CHEBI:58856"/>
        <dbReference type="ChEBI" id="CHEBI:65111"/>
        <dbReference type="EC" id="1.3.3.6"/>
    </reaction>
</comment>
<dbReference type="FunFam" id="1.20.140.10:FF:000015">
    <property type="entry name" value="Acyl-coenzyme A oxidase"/>
    <property type="match status" value="1"/>
</dbReference>
<dbReference type="InterPro" id="IPR012258">
    <property type="entry name" value="Acyl-CoA_oxidase"/>
</dbReference>
<evidence type="ECO:0000256" key="12">
    <source>
        <dbReference type="PIRNR" id="PIRNR000168"/>
    </source>
</evidence>
<dbReference type="Pfam" id="PF22924">
    <property type="entry name" value="ACOX_C_alpha1"/>
    <property type="match status" value="1"/>
</dbReference>
<dbReference type="GO" id="GO:0033540">
    <property type="term" value="P:fatty acid beta-oxidation using acyl-CoA oxidase"/>
    <property type="evidence" value="ECO:0007669"/>
    <property type="project" value="TreeGrafter"/>
</dbReference>
<name>A0A4S4N628_9APHY</name>
<comment type="caution">
    <text evidence="17">The sequence shown here is derived from an EMBL/GenBank/DDBJ whole genome shotgun (WGS) entry which is preliminary data.</text>
</comment>
<dbReference type="PANTHER" id="PTHR10909">
    <property type="entry name" value="ELECTRON TRANSPORT OXIDOREDUCTASE"/>
    <property type="match status" value="1"/>
</dbReference>
<evidence type="ECO:0000256" key="7">
    <source>
        <dbReference type="ARBA" id="ARBA00022827"/>
    </source>
</evidence>
<dbReference type="InterPro" id="IPR002655">
    <property type="entry name" value="Acyl-CoA_oxidase_C"/>
</dbReference>
<dbReference type="OrthoDB" id="538336at2759"/>
<keyword evidence="11" id="KW-0576">Peroxisome</keyword>
<proteinExistence type="inferred from homology"/>
<feature type="domain" description="Acyl-coenzyme A oxidase N-terminal" evidence="15">
    <location>
        <begin position="12"/>
        <end position="125"/>
    </location>
</feature>
<accession>A0A4S4N628</accession>
<comment type="subcellular location">
    <subcellularLocation>
        <location evidence="3">Peroxisome</location>
    </subcellularLocation>
</comment>
<evidence type="ECO:0000256" key="3">
    <source>
        <dbReference type="ARBA" id="ARBA00004275"/>
    </source>
</evidence>
<comment type="pathway">
    <text evidence="4">Lipid metabolism; peroxisomal fatty acid beta-oxidation.</text>
</comment>
<evidence type="ECO:0000256" key="5">
    <source>
        <dbReference type="ARBA" id="ARBA00006288"/>
    </source>
</evidence>
<evidence type="ECO:0000256" key="8">
    <source>
        <dbReference type="ARBA" id="ARBA00022832"/>
    </source>
</evidence>
<evidence type="ECO:0000256" key="13">
    <source>
        <dbReference type="PIRSR" id="PIRSR000168-1"/>
    </source>
</evidence>
<evidence type="ECO:0000259" key="15">
    <source>
        <dbReference type="Pfam" id="PF14749"/>
    </source>
</evidence>
<evidence type="ECO:0000256" key="6">
    <source>
        <dbReference type="ARBA" id="ARBA00022630"/>
    </source>
</evidence>
<evidence type="ECO:0000256" key="10">
    <source>
        <dbReference type="ARBA" id="ARBA00023098"/>
    </source>
</evidence>
<dbReference type="Proteomes" id="UP000308730">
    <property type="component" value="Unassembled WGS sequence"/>
</dbReference>
<dbReference type="GO" id="GO:0003997">
    <property type="term" value="F:acyl-CoA oxidase activity"/>
    <property type="evidence" value="ECO:0007669"/>
    <property type="project" value="UniProtKB-EC"/>
</dbReference>
<evidence type="ECO:0000313" key="17">
    <source>
        <dbReference type="EMBL" id="THH33351.1"/>
    </source>
</evidence>
<keyword evidence="7 12" id="KW-0274">FAD</keyword>
<evidence type="ECO:0000256" key="11">
    <source>
        <dbReference type="ARBA" id="ARBA00023140"/>
    </source>
</evidence>
<dbReference type="InterPro" id="IPR037069">
    <property type="entry name" value="AcylCoA_DH/ox_N_sf"/>
</dbReference>
<dbReference type="InterPro" id="IPR055060">
    <property type="entry name" value="ACOX_C_alpha1"/>
</dbReference>
<keyword evidence="6 12" id="KW-0285">Flavoprotein</keyword>
<dbReference type="PANTHER" id="PTHR10909:SF250">
    <property type="entry name" value="PEROXISOMAL ACYL-COENZYME A OXIDASE 1"/>
    <property type="match status" value="1"/>
</dbReference>
<reference evidence="17 18" key="1">
    <citation type="submission" date="2019-02" db="EMBL/GenBank/DDBJ databases">
        <title>Genome sequencing of the rare red list fungi Antrodiella citrinella (Flaviporus citrinellus).</title>
        <authorList>
            <person name="Buettner E."/>
            <person name="Kellner H."/>
        </authorList>
    </citation>
    <scope>NUCLEOTIDE SEQUENCE [LARGE SCALE GENOMIC DNA]</scope>
    <source>
        <strain evidence="17 18">DSM 108506</strain>
    </source>
</reference>
<dbReference type="GO" id="GO:0071949">
    <property type="term" value="F:FAD binding"/>
    <property type="evidence" value="ECO:0007669"/>
    <property type="project" value="InterPro"/>
</dbReference>
<dbReference type="GO" id="GO:0005504">
    <property type="term" value="F:fatty acid binding"/>
    <property type="evidence" value="ECO:0007669"/>
    <property type="project" value="TreeGrafter"/>
</dbReference>
<dbReference type="GO" id="GO:0005777">
    <property type="term" value="C:peroxisome"/>
    <property type="evidence" value="ECO:0007669"/>
    <property type="project" value="UniProtKB-SubCell"/>
</dbReference>
<dbReference type="AlphaFoldDB" id="A0A4S4N628"/>
<evidence type="ECO:0000313" key="18">
    <source>
        <dbReference type="Proteomes" id="UP000308730"/>
    </source>
</evidence>
<sequence>MKVARARFHLSVDLLRDYLHGSHDEWEKHHSLVDLLSLDPVFDKKLRPFMSRSEQYKRTLKLVSRLLELKDQYKWTPKEYATAEGLLGEPLPFALHTAAFAPVFFSQGSPRLVEKYGQLIANRGILGCYIQTELGHGSNVTGLETTAVYLPKTQEFEIHSPTLTSTKCIVMSQGWIIAKAITIAVRYATVRRQGNTNQDESERQIITYPSVYYRLLPILSRAYVFILMGRKIAAMFAPLSKRVEEGDTSPLAEMHAISSGLKSLTTTVAIQDVETTRRALGGHGFSEFAGLGRIYADNVPSTTYEGDNFVLDQQVSRAAVKAFQAFASVSTPSTNSTPPLTPSNFYLRTLSSSNHDGTSLPSRHTLIDSASPKTLVDVLEKRAACVVRQHVATLHDSDASIEQRVARAVMDAFVARQALEILEGAESALGPEEVAALTNLLTLYLLTTIETALVDVLSFHILSSTTNEDPTVQIRRSIRDICLNLLPQAVGLTDAFGFTDWELDSSLGRFDGNVYESLWERAQMEPLNQSEVPDGYEDFLKPILQRGQRLSSGRAKL</sequence>
<feature type="domain" description="Acyl-CoA oxidase C-terminal" evidence="14">
    <location>
        <begin position="403"/>
        <end position="545"/>
    </location>
</feature>
<dbReference type="Gene3D" id="1.10.540.10">
    <property type="entry name" value="Acyl-CoA dehydrogenase/oxidase, N-terminal domain"/>
    <property type="match status" value="1"/>
</dbReference>
<keyword evidence="10" id="KW-0443">Lipid metabolism</keyword>
<keyword evidence="9" id="KW-0560">Oxidoreductase</keyword>